<accession>I3SSV9</accession>
<dbReference type="Proteomes" id="UP000265566">
    <property type="component" value="Chromosome 5"/>
</dbReference>
<evidence type="ECO:0000313" key="2">
    <source>
        <dbReference type="EMBL" id="RHN56240.1"/>
    </source>
</evidence>
<organism evidence="1">
    <name type="scientific">Medicago truncatula</name>
    <name type="common">Barrel medic</name>
    <name type="synonym">Medicago tribuloides</name>
    <dbReference type="NCBI Taxonomy" id="3880"/>
    <lineage>
        <taxon>Eukaryota</taxon>
        <taxon>Viridiplantae</taxon>
        <taxon>Streptophyta</taxon>
        <taxon>Embryophyta</taxon>
        <taxon>Tracheophyta</taxon>
        <taxon>Spermatophyta</taxon>
        <taxon>Magnoliopsida</taxon>
        <taxon>eudicotyledons</taxon>
        <taxon>Gunneridae</taxon>
        <taxon>Pentapetalae</taxon>
        <taxon>rosids</taxon>
        <taxon>fabids</taxon>
        <taxon>Fabales</taxon>
        <taxon>Fabaceae</taxon>
        <taxon>Papilionoideae</taxon>
        <taxon>50 kb inversion clade</taxon>
        <taxon>NPAAA clade</taxon>
        <taxon>Hologalegina</taxon>
        <taxon>IRL clade</taxon>
        <taxon>Trifolieae</taxon>
        <taxon>Medicago</taxon>
    </lineage>
</organism>
<dbReference type="EMBL" id="BT143557">
    <property type="protein sequence ID" value="AFK43351.1"/>
    <property type="molecule type" value="mRNA"/>
</dbReference>
<proteinExistence type="evidence at transcript level"/>
<reference evidence="1" key="1">
    <citation type="submission" date="2012-05" db="EMBL/GenBank/DDBJ databases">
        <authorList>
            <person name="Krishnakumar V."/>
            <person name="Cheung F."/>
            <person name="Xiao Y."/>
            <person name="Chan A."/>
            <person name="Moskal W.A."/>
            <person name="Town C.D."/>
        </authorList>
    </citation>
    <scope>NUCLEOTIDE SEQUENCE</scope>
</reference>
<name>I3SSV9_MEDTR</name>
<gene>
    <name evidence="2" type="ORF">MtrunA17_Chr5g0427321</name>
</gene>
<evidence type="ECO:0000313" key="1">
    <source>
        <dbReference type="EMBL" id="AFK43351.1"/>
    </source>
</evidence>
<dbReference type="Gramene" id="rna31608">
    <property type="protein sequence ID" value="RHN56240.1"/>
    <property type="gene ID" value="gene31608"/>
</dbReference>
<dbReference type="AlphaFoldDB" id="I3SSV9"/>
<protein>
    <submittedName>
        <fullName evidence="1">Uncharacterized protein</fullName>
    </submittedName>
</protein>
<sequence>MICDWALGLFLEPGGRPLGLRPISMVAPSLQEGLFGLGPPLLRVSSSSEVWHSREG</sequence>
<dbReference type="EMBL" id="PSQE01000005">
    <property type="protein sequence ID" value="RHN56240.1"/>
    <property type="molecule type" value="Genomic_DNA"/>
</dbReference>
<reference evidence="2" key="2">
    <citation type="journal article" date="2018" name="Nat. Plants">
        <title>Whole-genome landscape of Medicago truncatula symbiotic genes.</title>
        <authorList>
            <person name="Pecrix Y."/>
            <person name="Gamas P."/>
            <person name="Carrere S."/>
        </authorList>
    </citation>
    <scope>NUCLEOTIDE SEQUENCE</scope>
    <source>
        <tissue evidence="2">Leaves</tissue>
    </source>
</reference>